<name>A0A7W9GQD0_9ACTN</name>
<keyword evidence="1" id="KW-0413">Isomerase</keyword>
<dbReference type="Proteomes" id="UP000542813">
    <property type="component" value="Unassembled WGS sequence"/>
</dbReference>
<evidence type="ECO:0000313" key="1">
    <source>
        <dbReference type="EMBL" id="MBB5787776.1"/>
    </source>
</evidence>
<dbReference type="RefSeq" id="WP_184822059.1">
    <property type="nucleotide sequence ID" value="NZ_JACHMM010000001.1"/>
</dbReference>
<sequence>MTDTNHAWIWIGHVAGADGELAAAFVIDERQHADAQAAQAAVTAAAEELRRRGIAHELEHVRVRLDEPAQPLPSWTDYQASLPAEDA</sequence>
<evidence type="ECO:0000313" key="2">
    <source>
        <dbReference type="Proteomes" id="UP000542813"/>
    </source>
</evidence>
<keyword evidence="2" id="KW-1185">Reference proteome</keyword>
<dbReference type="GO" id="GO:0016853">
    <property type="term" value="F:isomerase activity"/>
    <property type="evidence" value="ECO:0007669"/>
    <property type="project" value="UniProtKB-KW"/>
</dbReference>
<dbReference type="EMBL" id="JACHMM010000001">
    <property type="protein sequence ID" value="MBB5787776.1"/>
    <property type="molecule type" value="Genomic_DNA"/>
</dbReference>
<accession>A0A7W9GQD0</accession>
<gene>
    <name evidence="1" type="ORF">HD601_002351</name>
</gene>
<dbReference type="AlphaFoldDB" id="A0A7W9GQD0"/>
<proteinExistence type="predicted"/>
<reference evidence="1 2" key="1">
    <citation type="submission" date="2020-08" db="EMBL/GenBank/DDBJ databases">
        <title>Sequencing the genomes of 1000 actinobacteria strains.</title>
        <authorList>
            <person name="Klenk H.-P."/>
        </authorList>
    </citation>
    <scope>NUCLEOTIDE SEQUENCE [LARGE SCALE GENOMIC DNA]</scope>
    <source>
        <strain evidence="1 2">DSM 102122</strain>
    </source>
</reference>
<comment type="caution">
    <text evidence="1">The sequence shown here is derived from an EMBL/GenBank/DDBJ whole genome shotgun (WGS) entry which is preliminary data.</text>
</comment>
<protein>
    <submittedName>
        <fullName evidence="1">L-rhamnose isomerase</fullName>
    </submittedName>
</protein>
<organism evidence="1 2">
    <name type="scientific">Jiangella mangrovi</name>
    <dbReference type="NCBI Taxonomy" id="1524084"/>
    <lineage>
        <taxon>Bacteria</taxon>
        <taxon>Bacillati</taxon>
        <taxon>Actinomycetota</taxon>
        <taxon>Actinomycetes</taxon>
        <taxon>Jiangellales</taxon>
        <taxon>Jiangellaceae</taxon>
        <taxon>Jiangella</taxon>
    </lineage>
</organism>